<evidence type="ECO:0000313" key="2">
    <source>
        <dbReference type="Proteomes" id="UP000319732"/>
    </source>
</evidence>
<dbReference type="EMBL" id="VHSG01000006">
    <property type="protein sequence ID" value="TQV84038.1"/>
    <property type="molecule type" value="Genomic_DNA"/>
</dbReference>
<comment type="caution">
    <text evidence="1">The sequence shown here is derived from an EMBL/GenBank/DDBJ whole genome shotgun (WGS) entry which is preliminary data.</text>
</comment>
<protein>
    <submittedName>
        <fullName evidence="1">Uncharacterized protein</fullName>
    </submittedName>
</protein>
<gene>
    <name evidence="1" type="ORF">FKG94_05065</name>
</gene>
<accession>A0A545U3J5</accession>
<evidence type="ECO:0000313" key="1">
    <source>
        <dbReference type="EMBL" id="TQV84038.1"/>
    </source>
</evidence>
<name>A0A545U3J5_9GAMM</name>
<dbReference type="RefSeq" id="WP_142903118.1">
    <property type="nucleotide sequence ID" value="NZ_ML660089.1"/>
</dbReference>
<dbReference type="AlphaFoldDB" id="A0A545U3J5"/>
<proteinExistence type="predicted"/>
<reference evidence="1 2" key="1">
    <citation type="submission" date="2019-06" db="EMBL/GenBank/DDBJ databases">
        <title>Whole genome sequence for Cellvibrionaceae sp. R142.</title>
        <authorList>
            <person name="Wang G."/>
        </authorList>
    </citation>
    <scope>NUCLEOTIDE SEQUENCE [LARGE SCALE GENOMIC DNA]</scope>
    <source>
        <strain evidence="1 2">R142</strain>
    </source>
</reference>
<keyword evidence="2" id="KW-1185">Reference proteome</keyword>
<dbReference type="Proteomes" id="UP000319732">
    <property type="component" value="Unassembled WGS sequence"/>
</dbReference>
<organism evidence="1 2">
    <name type="scientific">Exilibacterium tricleocarpae</name>
    <dbReference type="NCBI Taxonomy" id="2591008"/>
    <lineage>
        <taxon>Bacteria</taxon>
        <taxon>Pseudomonadati</taxon>
        <taxon>Pseudomonadota</taxon>
        <taxon>Gammaproteobacteria</taxon>
        <taxon>Cellvibrionales</taxon>
        <taxon>Cellvibrionaceae</taxon>
        <taxon>Exilibacterium</taxon>
    </lineage>
</organism>
<sequence>MQATPLAVGSYGLKDAVYRDNFEDEHVGSEPAFSEGVVVTRVTDDKVFVRDWRIAGDTGGPAGLEHFEEAKHTCDFNFVFSHERELTGDDSFNGDDPVLRAQLIRKLP</sequence>